<dbReference type="GO" id="GO:0007266">
    <property type="term" value="P:Rho protein signal transduction"/>
    <property type="evidence" value="ECO:0007669"/>
    <property type="project" value="TreeGrafter"/>
</dbReference>
<dbReference type="RefSeq" id="XP_029592852.1">
    <property type="nucleotide sequence ID" value="XM_029736992.1"/>
</dbReference>
<dbReference type="GO" id="GO:0005886">
    <property type="term" value="C:plasma membrane"/>
    <property type="evidence" value="ECO:0007669"/>
    <property type="project" value="TreeGrafter"/>
</dbReference>
<dbReference type="Proteomes" id="UP000472277">
    <property type="component" value="Chromosome 37"/>
</dbReference>
<dbReference type="CDD" id="cd00160">
    <property type="entry name" value="RhoGEF"/>
    <property type="match status" value="1"/>
</dbReference>
<evidence type="ECO:0000313" key="3">
    <source>
        <dbReference type="Ensembl" id="ENSSTUP00000041986.1"/>
    </source>
</evidence>
<dbReference type="InParanoid" id="A0A673Z6R0"/>
<dbReference type="OMA" id="HTEFTYI"/>
<keyword evidence="4" id="KW-1185">Reference proteome</keyword>
<dbReference type="AlphaFoldDB" id="A0A673Z6R0"/>
<feature type="region of interest" description="Disordered" evidence="1">
    <location>
        <begin position="1052"/>
        <end position="1077"/>
    </location>
</feature>
<dbReference type="GO" id="GO:0043542">
    <property type="term" value="P:endothelial cell migration"/>
    <property type="evidence" value="ECO:0007669"/>
    <property type="project" value="TreeGrafter"/>
</dbReference>
<sequence length="1136" mass="127492">MDPTKASLSSKATTSFNEGRGGDVTQPEEVVEQWRNGGEGERQREVEREAGMTDGLTLAAETTTNHRVSADRRRFNTVGYHRKLKQKVVADYTTVSKGASGSFKPRAALRQVLFSQGATEKSPMPEGAGQLDALKRALEAFPVPVCLNWSWGEEGTGATLENNWTDIVHNHSMLCKTQRHQQEALWELIHTEFTYINKLTVVTDLVMAALTNLHQHGFLLEVTPESLFSNLPSILSAHRLFWQEVMYPMLQEVRRTGKPFDPLGLEAGCLQFPERFSTYLHYCWKEESTVEFTSKLTDTNLHFHTYLMWVETHPQCERMRLGDMQAKPIQRITKYPLLLKAVLKTTQAPHTQHTLRGMLACVNGFLDSINDYLRLKDEELALSLSAQKIEGYDVMEGMNEEIDKHVREFCSFDLTCPVRGLGPGVIRKLLLEETLKIRGRKDHKLEVTALLFSDVLLVTKVQKKAERLKVVRPPLALDRTRCNTLKDGCSFVVVEVSVLGCAANVYTFFTSSPESCSTWVFTIHKAQETLQGLRETEASRRLQAKQRDLQLQEQATPPTEPKMTTEESVDQPPDQSEAQIPFSLEVKPVEELLIQSVNGTLVSIATEEEQLTQDPVHYKDAMLPGQPRKLSDIHSQSFAGGVMKKGQGGGRVMDEVMMSEARVSEVGDINQWEEGIESRGIKERRVTWTHSRQSNSLPRVATETFQSKPNGPHNLLLGGYPNIDYDIDYPRHQSSTFPLSPCRENNEKVSITISQMESQGFLLQGGRARSTRRNSAPQSVEQQAMRNSWLTQSGEEEALVESWRFSRKLKSPRLRRRRPINIEQTAASQMSQNGSDSSGMAQSEPRTNSSSNSDSDCNQKLRGSYQHNSGSSGQSSDSHLVLKLGSLKMNGGVFWDMPAEREFSPEPHAFSGPELPKDIPEEKENTPKRPKLKTQRSASIPDITLQEGYSSLLTSAKPSNVRIAHSPPPGLDPYLHPSPLESILNRAKERRKDGGRREGKGKSPTFRTWALPPSPSFSTTPSQSPSEGDRETEWEEVELVRRLVPSVNQGWIEERVDGDEEEQKKSSPAFPDGTSVDWPGWCFEADQVLDQLTPEDSGVGVDEEWWEAAEVGLGQTLTLRDFQRIGTQEDGAISQV</sequence>
<feature type="region of interest" description="Disordered" evidence="1">
    <location>
        <begin position="1"/>
        <end position="50"/>
    </location>
</feature>
<feature type="compositionally biased region" description="Polar residues" evidence="1">
    <location>
        <begin position="822"/>
        <end position="847"/>
    </location>
</feature>
<evidence type="ECO:0000259" key="2">
    <source>
        <dbReference type="PROSITE" id="PS50010"/>
    </source>
</evidence>
<organism evidence="3 4">
    <name type="scientific">Salmo trutta</name>
    <name type="common">Brown trout</name>
    <dbReference type="NCBI Taxonomy" id="8032"/>
    <lineage>
        <taxon>Eukaryota</taxon>
        <taxon>Metazoa</taxon>
        <taxon>Chordata</taxon>
        <taxon>Craniata</taxon>
        <taxon>Vertebrata</taxon>
        <taxon>Euteleostomi</taxon>
        <taxon>Actinopterygii</taxon>
        <taxon>Neopterygii</taxon>
        <taxon>Teleostei</taxon>
        <taxon>Protacanthopterygii</taxon>
        <taxon>Salmoniformes</taxon>
        <taxon>Salmonidae</taxon>
        <taxon>Salmoninae</taxon>
        <taxon>Salmo</taxon>
    </lineage>
</organism>
<feature type="domain" description="DH" evidence="2">
    <location>
        <begin position="180"/>
        <end position="372"/>
    </location>
</feature>
<dbReference type="SUPFAM" id="SSF50729">
    <property type="entry name" value="PH domain-like"/>
    <property type="match status" value="1"/>
</dbReference>
<dbReference type="Ensembl" id="ENSSTUT00000043846.1">
    <property type="protein sequence ID" value="ENSSTUP00000041986.1"/>
    <property type="gene ID" value="ENSSTUG00000017766.1"/>
</dbReference>
<name>A0A673Z6R0_SALTR</name>
<evidence type="ECO:0000313" key="4">
    <source>
        <dbReference type="Proteomes" id="UP000472277"/>
    </source>
</evidence>
<feature type="compositionally biased region" description="Basic and acidic residues" evidence="1">
    <location>
        <begin position="534"/>
        <end position="550"/>
    </location>
</feature>
<protein>
    <submittedName>
        <fullName evidence="3">Pleckstrin homology domain containing, family G (with RhoGef domain) member 6</fullName>
    </submittedName>
</protein>
<dbReference type="PROSITE" id="PS50010">
    <property type="entry name" value="DH_2"/>
    <property type="match status" value="1"/>
</dbReference>
<accession>A0A673Z6R0</accession>
<feature type="region of interest" description="Disordered" evidence="1">
    <location>
        <begin position="762"/>
        <end position="789"/>
    </location>
</feature>
<dbReference type="InterPro" id="IPR040181">
    <property type="entry name" value="PKHG5/7"/>
</dbReference>
<feature type="region of interest" description="Disordered" evidence="1">
    <location>
        <begin position="815"/>
        <end position="877"/>
    </location>
</feature>
<feature type="compositionally biased region" description="Basic and acidic residues" evidence="1">
    <location>
        <begin position="38"/>
        <end position="50"/>
    </location>
</feature>
<dbReference type="GeneID" id="115176745"/>
<feature type="compositionally biased region" description="Basic and acidic residues" evidence="1">
    <location>
        <begin position="915"/>
        <end position="927"/>
    </location>
</feature>
<dbReference type="GO" id="GO:0030424">
    <property type="term" value="C:axon"/>
    <property type="evidence" value="ECO:0007669"/>
    <property type="project" value="TreeGrafter"/>
</dbReference>
<feature type="compositionally biased region" description="Low complexity" evidence="1">
    <location>
        <begin position="1016"/>
        <end position="1026"/>
    </location>
</feature>
<dbReference type="GO" id="GO:0005085">
    <property type="term" value="F:guanyl-nucleotide exchange factor activity"/>
    <property type="evidence" value="ECO:0007669"/>
    <property type="project" value="InterPro"/>
</dbReference>
<feature type="compositionally biased region" description="Basic and acidic residues" evidence="1">
    <location>
        <begin position="986"/>
        <end position="1001"/>
    </location>
</feature>
<feature type="region of interest" description="Disordered" evidence="1">
    <location>
        <begin position="534"/>
        <end position="575"/>
    </location>
</feature>
<reference evidence="3" key="1">
    <citation type="submission" date="2025-08" db="UniProtKB">
        <authorList>
            <consortium name="Ensembl"/>
        </authorList>
    </citation>
    <scope>IDENTIFICATION</scope>
</reference>
<dbReference type="SUPFAM" id="SSF48065">
    <property type="entry name" value="DBL homology domain (DH-domain)"/>
    <property type="match status" value="1"/>
</dbReference>
<dbReference type="PANTHER" id="PTHR13217:SF10">
    <property type="entry name" value="PLECKSTRIN HOMOLOGY DOMAIN-CONTAINING FAMILY G MEMBER 6 ISOFORM X1"/>
    <property type="match status" value="1"/>
</dbReference>
<dbReference type="GeneTree" id="ENSGT00940000161250"/>
<dbReference type="Pfam" id="PF00621">
    <property type="entry name" value="RhoGEF"/>
    <property type="match status" value="1"/>
</dbReference>
<dbReference type="KEGG" id="stru:115176745"/>
<feature type="region of interest" description="Disordered" evidence="1">
    <location>
        <begin position="904"/>
        <end position="943"/>
    </location>
</feature>
<feature type="compositionally biased region" description="Polar residues" evidence="1">
    <location>
        <begin position="773"/>
        <end position="789"/>
    </location>
</feature>
<dbReference type="GO" id="GO:0030139">
    <property type="term" value="C:endocytic vesicle"/>
    <property type="evidence" value="ECO:0007669"/>
    <property type="project" value="TreeGrafter"/>
</dbReference>
<reference evidence="3" key="2">
    <citation type="submission" date="2025-09" db="UniProtKB">
        <authorList>
            <consortium name="Ensembl"/>
        </authorList>
    </citation>
    <scope>IDENTIFICATION</scope>
</reference>
<feature type="region of interest" description="Disordered" evidence="1">
    <location>
        <begin position="960"/>
        <end position="1035"/>
    </location>
</feature>
<evidence type="ECO:0000256" key="1">
    <source>
        <dbReference type="SAM" id="MobiDB-lite"/>
    </source>
</evidence>
<dbReference type="Gene3D" id="1.20.900.10">
    <property type="entry name" value="Dbl homology (DH) domain"/>
    <property type="match status" value="1"/>
</dbReference>
<feature type="compositionally biased region" description="Low complexity" evidence="1">
    <location>
        <begin position="1"/>
        <end position="15"/>
    </location>
</feature>
<dbReference type="InterPro" id="IPR011993">
    <property type="entry name" value="PH-like_dom_sf"/>
</dbReference>
<dbReference type="InterPro" id="IPR000219">
    <property type="entry name" value="DH_dom"/>
</dbReference>
<dbReference type="SMART" id="SM00325">
    <property type="entry name" value="RhoGEF"/>
    <property type="match status" value="1"/>
</dbReference>
<feature type="compositionally biased region" description="Low complexity" evidence="1">
    <location>
        <begin position="863"/>
        <end position="877"/>
    </location>
</feature>
<dbReference type="InterPro" id="IPR035899">
    <property type="entry name" value="DBL_dom_sf"/>
</dbReference>
<gene>
    <name evidence="3" type="primary">LOC115176745</name>
</gene>
<proteinExistence type="predicted"/>
<dbReference type="OrthoDB" id="660555at2759"/>
<dbReference type="Gene3D" id="2.30.29.30">
    <property type="entry name" value="Pleckstrin-homology domain (PH domain)/Phosphotyrosine-binding domain (PTB)"/>
    <property type="match status" value="1"/>
</dbReference>
<dbReference type="PANTHER" id="PTHR13217">
    <property type="entry name" value="PLECKSTRIN HOMOLOGY DOMAIN-CONTAINING FAMILY G MEMBER 7"/>
    <property type="match status" value="1"/>
</dbReference>